<dbReference type="Gene3D" id="2.60.200.40">
    <property type="match status" value="1"/>
</dbReference>
<dbReference type="RefSeq" id="WP_029535712.1">
    <property type="nucleotide sequence ID" value="NZ_CP061007.1"/>
</dbReference>
<evidence type="ECO:0000256" key="1">
    <source>
        <dbReference type="ARBA" id="ARBA00004651"/>
    </source>
</evidence>
<keyword evidence="3" id="KW-0812">Transmembrane</keyword>
<dbReference type="SMART" id="SM00014">
    <property type="entry name" value="acidPPc"/>
    <property type="match status" value="1"/>
</dbReference>
<evidence type="ECO:0000256" key="5">
    <source>
        <dbReference type="ARBA" id="ARBA00022989"/>
    </source>
</evidence>
<dbReference type="Pfam" id="PF01569">
    <property type="entry name" value="PAP2"/>
    <property type="match status" value="1"/>
</dbReference>
<keyword evidence="6" id="KW-0472">Membrane</keyword>
<protein>
    <submittedName>
        <fullName evidence="9">Undecaprenyl-diphosphatase</fullName>
    </submittedName>
</protein>
<dbReference type="PROSITE" id="PS50146">
    <property type="entry name" value="DAGK"/>
    <property type="match status" value="1"/>
</dbReference>
<evidence type="ECO:0000259" key="8">
    <source>
        <dbReference type="PROSITE" id="PS50146"/>
    </source>
</evidence>
<dbReference type="AlphaFoldDB" id="A0A2N3Y7I0"/>
<dbReference type="PANTHER" id="PTHR14969:SF62">
    <property type="entry name" value="DECAPRENYLPHOSPHORYL-5-PHOSPHORIBOSE PHOSPHATASE RV3807C-RELATED"/>
    <property type="match status" value="1"/>
</dbReference>
<feature type="region of interest" description="Disordered" evidence="7">
    <location>
        <begin position="92"/>
        <end position="113"/>
    </location>
</feature>
<dbReference type="InterPro" id="IPR016064">
    <property type="entry name" value="NAD/diacylglycerol_kinase_sf"/>
</dbReference>
<dbReference type="SUPFAM" id="SSF48317">
    <property type="entry name" value="Acid phosphatase/Vanadium-dependent haloperoxidase"/>
    <property type="match status" value="1"/>
</dbReference>
<organism evidence="9 10">
    <name type="scientific">Saccharopolyspora spinosa</name>
    <dbReference type="NCBI Taxonomy" id="60894"/>
    <lineage>
        <taxon>Bacteria</taxon>
        <taxon>Bacillati</taxon>
        <taxon>Actinomycetota</taxon>
        <taxon>Actinomycetes</taxon>
        <taxon>Pseudonocardiales</taxon>
        <taxon>Pseudonocardiaceae</taxon>
        <taxon>Saccharopolyspora</taxon>
    </lineage>
</organism>
<dbReference type="CDD" id="cd01610">
    <property type="entry name" value="PAP2_like"/>
    <property type="match status" value="1"/>
</dbReference>
<evidence type="ECO:0000256" key="3">
    <source>
        <dbReference type="ARBA" id="ARBA00022692"/>
    </source>
</evidence>
<keyword evidence="4" id="KW-0378">Hydrolase</keyword>
<gene>
    <name evidence="9" type="ORF">A8926_7035</name>
</gene>
<dbReference type="InterPro" id="IPR001206">
    <property type="entry name" value="Diacylglycerol_kinase_cat_dom"/>
</dbReference>
<comment type="subcellular location">
    <subcellularLocation>
        <location evidence="1">Cell membrane</location>
        <topology evidence="1">Multi-pass membrane protein</topology>
    </subcellularLocation>
</comment>
<dbReference type="SUPFAM" id="SSF111331">
    <property type="entry name" value="NAD kinase/diacylglycerol kinase-like"/>
    <property type="match status" value="1"/>
</dbReference>
<evidence type="ECO:0000256" key="2">
    <source>
        <dbReference type="ARBA" id="ARBA00022475"/>
    </source>
</evidence>
<dbReference type="GO" id="GO:0016301">
    <property type="term" value="F:kinase activity"/>
    <property type="evidence" value="ECO:0007669"/>
    <property type="project" value="InterPro"/>
</dbReference>
<dbReference type="PANTHER" id="PTHR14969">
    <property type="entry name" value="SPHINGOSINE-1-PHOSPHATE PHOSPHOHYDROLASE"/>
    <property type="match status" value="1"/>
</dbReference>
<dbReference type="Gene3D" id="3.40.50.10330">
    <property type="entry name" value="Probable inorganic polyphosphate/atp-NAD kinase, domain 1"/>
    <property type="match status" value="1"/>
</dbReference>
<dbReference type="GO" id="GO:0005886">
    <property type="term" value="C:plasma membrane"/>
    <property type="evidence" value="ECO:0007669"/>
    <property type="project" value="UniProtKB-SubCell"/>
</dbReference>
<dbReference type="Pfam" id="PF00781">
    <property type="entry name" value="DAGK_cat"/>
    <property type="match status" value="1"/>
</dbReference>
<evidence type="ECO:0000313" key="9">
    <source>
        <dbReference type="EMBL" id="PKW18897.1"/>
    </source>
</evidence>
<keyword evidence="10" id="KW-1185">Reference proteome</keyword>
<keyword evidence="5" id="KW-1133">Transmembrane helix</keyword>
<dbReference type="Proteomes" id="UP000233786">
    <property type="component" value="Unassembled WGS sequence"/>
</dbReference>
<evidence type="ECO:0000313" key="10">
    <source>
        <dbReference type="Proteomes" id="UP000233786"/>
    </source>
</evidence>
<name>A0A2N3Y7I0_SACSN</name>
<proteinExistence type="predicted"/>
<feature type="domain" description="DAGKc" evidence="8">
    <location>
        <begin position="196"/>
        <end position="323"/>
    </location>
</feature>
<dbReference type="InterPro" id="IPR036938">
    <property type="entry name" value="PAP2/HPO_sf"/>
</dbReference>
<dbReference type="InterPro" id="IPR000326">
    <property type="entry name" value="PAP2/HPO"/>
</dbReference>
<dbReference type="SMART" id="SM00046">
    <property type="entry name" value="DAGKc"/>
    <property type="match status" value="1"/>
</dbReference>
<accession>A0A2N3Y7I0</accession>
<evidence type="ECO:0000256" key="7">
    <source>
        <dbReference type="SAM" id="MobiDB-lite"/>
    </source>
</evidence>
<dbReference type="OrthoDB" id="5242960at2"/>
<evidence type="ECO:0000256" key="6">
    <source>
        <dbReference type="ARBA" id="ARBA00023136"/>
    </source>
</evidence>
<comment type="caution">
    <text evidence="9">The sequence shown here is derived from an EMBL/GenBank/DDBJ whole genome shotgun (WGS) entry which is preliminary data.</text>
</comment>
<keyword evidence="2" id="KW-1003">Cell membrane</keyword>
<dbReference type="Pfam" id="PF19279">
    <property type="entry name" value="YegS_C"/>
    <property type="match status" value="1"/>
</dbReference>
<evidence type="ECO:0000256" key="4">
    <source>
        <dbReference type="ARBA" id="ARBA00022801"/>
    </source>
</evidence>
<dbReference type="Gene3D" id="1.20.144.10">
    <property type="entry name" value="Phosphatidic acid phosphatase type 2/haloperoxidase"/>
    <property type="match status" value="1"/>
</dbReference>
<reference evidence="9" key="1">
    <citation type="submission" date="2017-12" db="EMBL/GenBank/DDBJ databases">
        <title>Sequencing the genomes of 1000 Actinobacteria strains.</title>
        <authorList>
            <person name="Klenk H.-P."/>
        </authorList>
    </citation>
    <scope>NUCLEOTIDE SEQUENCE [LARGE SCALE GENOMIC DNA]</scope>
    <source>
        <strain evidence="9">DSM 44228</strain>
    </source>
</reference>
<dbReference type="InterPro" id="IPR017438">
    <property type="entry name" value="ATP-NAD_kinase_N"/>
</dbReference>
<sequence>MLRRLRHTINAVDSELARHSARLPASVADRRLKALSTAANHSALWLTIAAVLACRKGAPRRAALRGVVAIAGASATTNLIGKPLFPRRRPAAELMSQRRRLSDPPTSSSFPSGHAASAAAFATAAAMESPVTGAVIAPVAAAVAYSRVHTGVHWPTDVVCGAALGAGVAWATRRWWPVRPDTTAASNHPAGLPALDDGDGMLALVNPGSGNGELDPGQWVGEHWPKAVVVHPQPEADLVDGLRELLARDRDSVRALGVAGGDGTVAAVATMASDHGLPLAVISAGTLNHFARDIGVDDPTSVAESVSTGSGATVDLGAVAIDGVPACRFINTASLGGYPDMVRFREKWEPRWGKWPAAAMALIRVLHESSPLDVEIDGERHRVWVLFVGNGGYAPRGFAPVWRPRLDNGTLDVRIVRADRRFSRLRFTLAAMTGALHRSRTYVERQVSRMDVVVRGTPVALATDGEVRRPGRRFSFTTHEKALNVYRPHTVD</sequence>
<dbReference type="GO" id="GO:0016787">
    <property type="term" value="F:hydrolase activity"/>
    <property type="evidence" value="ECO:0007669"/>
    <property type="project" value="UniProtKB-KW"/>
</dbReference>
<dbReference type="EMBL" id="PJNB01000001">
    <property type="protein sequence ID" value="PKW18897.1"/>
    <property type="molecule type" value="Genomic_DNA"/>
</dbReference>
<dbReference type="InterPro" id="IPR045540">
    <property type="entry name" value="YegS/DAGK_C"/>
</dbReference>
<dbReference type="STRING" id="994479.GCA_000194155_05050"/>